<feature type="compositionally biased region" description="Acidic residues" evidence="1">
    <location>
        <begin position="112"/>
        <end position="126"/>
    </location>
</feature>
<proteinExistence type="predicted"/>
<evidence type="ECO:0000313" key="3">
    <source>
        <dbReference type="RefSeq" id="XP_048140798.1"/>
    </source>
</evidence>
<protein>
    <submittedName>
        <fullName evidence="3">Protein starmaker-like</fullName>
    </submittedName>
</protein>
<feature type="compositionally biased region" description="Basic and acidic residues" evidence="1">
    <location>
        <begin position="303"/>
        <end position="324"/>
    </location>
</feature>
<dbReference type="GeneID" id="125316490"/>
<accession>A0ABM3HW26</accession>
<reference evidence="3" key="1">
    <citation type="submission" date="2025-08" db="UniProtKB">
        <authorList>
            <consortium name="RefSeq"/>
        </authorList>
    </citation>
    <scope>IDENTIFICATION</scope>
    <source>
        <tissue evidence="3">Leaf</tissue>
    </source>
</reference>
<feature type="region of interest" description="Disordered" evidence="1">
    <location>
        <begin position="415"/>
        <end position="450"/>
    </location>
</feature>
<feature type="compositionally biased region" description="Basic and acidic residues" evidence="1">
    <location>
        <begin position="267"/>
        <end position="283"/>
    </location>
</feature>
<gene>
    <name evidence="3" type="primary">LOC125316490</name>
</gene>
<feature type="compositionally biased region" description="Basic and acidic residues" evidence="1">
    <location>
        <begin position="127"/>
        <end position="158"/>
    </location>
</feature>
<feature type="compositionally biased region" description="Polar residues" evidence="1">
    <location>
        <begin position="284"/>
        <end position="302"/>
    </location>
</feature>
<feature type="compositionally biased region" description="Basic and acidic residues" evidence="1">
    <location>
        <begin position="234"/>
        <end position="258"/>
    </location>
</feature>
<feature type="compositionally biased region" description="Basic and acidic residues" evidence="1">
    <location>
        <begin position="49"/>
        <end position="69"/>
    </location>
</feature>
<evidence type="ECO:0000256" key="1">
    <source>
        <dbReference type="SAM" id="MobiDB-lite"/>
    </source>
</evidence>
<dbReference type="RefSeq" id="XP_048140798.1">
    <property type="nucleotide sequence ID" value="XM_048284841.1"/>
</dbReference>
<evidence type="ECO:0000313" key="2">
    <source>
        <dbReference type="Proteomes" id="UP000827889"/>
    </source>
</evidence>
<keyword evidence="2" id="KW-1185">Reference proteome</keyword>
<feature type="region of interest" description="Disordered" evidence="1">
    <location>
        <begin position="231"/>
        <end position="324"/>
    </location>
</feature>
<sequence length="450" mass="50883">MEVKVGEFKPIDIQPEAAYNYLTGKGNNTRESKAHVAYNDFSVKHIVMHKSEGAEKFAKRRKTTAEKGKKSSVQLQDESSEEEEAQLTSSDDERTHTDSSEEIPSANSHDDDQGEDKDEVGEDIDEDVRRINEQENLADKEDHLHQTHMHEGRKKMETDGTSTENAEREAKYDCEMYIEMWEEHMDERKEATRIGELVSGLKDKESSESLEMEVDKMVNDESLAVATEELTAEIADKTREQPKEKESDVQEEQPKEMESTIVTQKKLSKETESVAGEKEKRTSNDILAQTQREINLQRVLDSTSKRVSSDKGKAPMAEGRARTPDRKLTPEKTLNAFIKELEDTRSSQGYRLDAIAKEVMKKLSTFQEMLDKYLHLFFSEMASLDTYSLIWEENITQEVHELLSLRNLTSAIVGTSGANQDQNEEVPKEDGNGPNGVSSSSANPNPPPST</sequence>
<organism evidence="2 3">
    <name type="scientific">Rhodamnia argentea</name>
    <dbReference type="NCBI Taxonomy" id="178133"/>
    <lineage>
        <taxon>Eukaryota</taxon>
        <taxon>Viridiplantae</taxon>
        <taxon>Streptophyta</taxon>
        <taxon>Embryophyta</taxon>
        <taxon>Tracheophyta</taxon>
        <taxon>Spermatophyta</taxon>
        <taxon>Magnoliopsida</taxon>
        <taxon>eudicotyledons</taxon>
        <taxon>Gunneridae</taxon>
        <taxon>Pentapetalae</taxon>
        <taxon>rosids</taxon>
        <taxon>malvids</taxon>
        <taxon>Myrtales</taxon>
        <taxon>Myrtaceae</taxon>
        <taxon>Myrtoideae</taxon>
        <taxon>Myrteae</taxon>
        <taxon>Australasian group</taxon>
        <taxon>Rhodamnia</taxon>
    </lineage>
</organism>
<name>A0ABM3HW26_9MYRT</name>
<dbReference type="Proteomes" id="UP000827889">
    <property type="component" value="Chromosome 9"/>
</dbReference>
<feature type="region of interest" description="Disordered" evidence="1">
    <location>
        <begin position="49"/>
        <end position="168"/>
    </location>
</feature>